<feature type="transmembrane region" description="Helical" evidence="1">
    <location>
        <begin position="36"/>
        <end position="51"/>
    </location>
</feature>
<protein>
    <submittedName>
        <fullName evidence="2">Uncharacterized protein</fullName>
    </submittedName>
</protein>
<gene>
    <name evidence="2" type="ORF">HUU93_14150</name>
</gene>
<reference evidence="2 3" key="1">
    <citation type="submission" date="2020-04" db="EMBL/GenBank/DDBJ databases">
        <authorList>
            <person name="Pieper L."/>
        </authorList>
    </citation>
    <scope>NUCLEOTIDE SEQUENCE [LARGE SCALE GENOMIC DNA]</scope>
    <source>
        <strain evidence="2 3">F22</strain>
    </source>
</reference>
<evidence type="ECO:0000313" key="3">
    <source>
        <dbReference type="Proteomes" id="UP000554488"/>
    </source>
</evidence>
<keyword evidence="1" id="KW-0472">Membrane</keyword>
<feature type="transmembrane region" description="Helical" evidence="1">
    <location>
        <begin position="92"/>
        <end position="113"/>
    </location>
</feature>
<comment type="caution">
    <text evidence="2">The sequence shown here is derived from an EMBL/GenBank/DDBJ whole genome shotgun (WGS) entry which is preliminary data.</text>
</comment>
<evidence type="ECO:0000313" key="2">
    <source>
        <dbReference type="EMBL" id="NUN87716.1"/>
    </source>
</evidence>
<keyword evidence="1" id="KW-1133">Transmembrane helix</keyword>
<feature type="transmembrane region" description="Helical" evidence="1">
    <location>
        <begin position="12"/>
        <end position="30"/>
    </location>
</feature>
<reference evidence="2 3" key="2">
    <citation type="submission" date="2020-07" db="EMBL/GenBank/DDBJ databases">
        <title>Bacterial metabolism rescues the inhibition of intestinal drug absorption by food and drug additives.</title>
        <authorList>
            <person name="Zou L."/>
            <person name="Spanogiannopoulos P."/>
            <person name="Chien H.-C."/>
            <person name="Pieper L.M."/>
            <person name="Cai W."/>
            <person name="Khuri N."/>
            <person name="Pottel J."/>
            <person name="Vora B."/>
            <person name="Ni Z."/>
            <person name="Tsakalozou E."/>
            <person name="Zhang W."/>
            <person name="Shoichet B.K."/>
            <person name="Giacomini K.M."/>
            <person name="Turnbaugh P.J."/>
        </authorList>
    </citation>
    <scope>NUCLEOTIDE SEQUENCE [LARGE SCALE GENOMIC DNA]</scope>
    <source>
        <strain evidence="2 3">F22</strain>
    </source>
</reference>
<dbReference type="AlphaFoldDB" id="A0A849Y3R7"/>
<keyword evidence="1" id="KW-0812">Transmembrane</keyword>
<dbReference type="EMBL" id="JABWDC010000078">
    <property type="protein sequence ID" value="NUN87716.1"/>
    <property type="molecule type" value="Genomic_DNA"/>
</dbReference>
<accession>A0A849Y3R7</accession>
<dbReference type="Proteomes" id="UP000554488">
    <property type="component" value="Unassembled WGS sequence"/>
</dbReference>
<organism evidence="2 3">
    <name type="scientific">Coprococcus comes</name>
    <dbReference type="NCBI Taxonomy" id="410072"/>
    <lineage>
        <taxon>Bacteria</taxon>
        <taxon>Bacillati</taxon>
        <taxon>Bacillota</taxon>
        <taxon>Clostridia</taxon>
        <taxon>Lachnospirales</taxon>
        <taxon>Lachnospiraceae</taxon>
        <taxon>Coprococcus</taxon>
    </lineage>
</organism>
<dbReference type="RefSeq" id="WP_175306151.1">
    <property type="nucleotide sequence ID" value="NZ_JABWDC010000078.1"/>
</dbReference>
<sequence>MTKILHKGKIALFAYLIKIPISLIGGGQYLSQMLDLPIFFMLFCLIIYKCPKMELHGDFYKKLRNLSGTIYFVHMYFVAFCALVLYKEDYHNLVSFFICAGSATLIAILFNYIRERKRCKQ</sequence>
<evidence type="ECO:0000256" key="1">
    <source>
        <dbReference type="SAM" id="Phobius"/>
    </source>
</evidence>
<feature type="transmembrane region" description="Helical" evidence="1">
    <location>
        <begin position="63"/>
        <end position="86"/>
    </location>
</feature>
<proteinExistence type="predicted"/>
<name>A0A849Y3R7_9FIRM</name>